<gene>
    <name evidence="1" type="ORF">ACFPZ3_56360</name>
</gene>
<dbReference type="EMBL" id="JBHSPA010000091">
    <property type="protein sequence ID" value="MFC5833288.1"/>
    <property type="molecule type" value="Genomic_DNA"/>
</dbReference>
<dbReference type="RefSeq" id="WP_379522714.1">
    <property type="nucleotide sequence ID" value="NZ_JBHSPA010000091.1"/>
</dbReference>
<comment type="caution">
    <text evidence="1">The sequence shown here is derived from an EMBL/GenBank/DDBJ whole genome shotgun (WGS) entry which is preliminary data.</text>
</comment>
<organism evidence="1 2">
    <name type="scientific">Nonomuraea insulae</name>
    <dbReference type="NCBI Taxonomy" id="1616787"/>
    <lineage>
        <taxon>Bacteria</taxon>
        <taxon>Bacillati</taxon>
        <taxon>Actinomycetota</taxon>
        <taxon>Actinomycetes</taxon>
        <taxon>Streptosporangiales</taxon>
        <taxon>Streptosporangiaceae</taxon>
        <taxon>Nonomuraea</taxon>
    </lineage>
</organism>
<reference evidence="2" key="1">
    <citation type="journal article" date="2019" name="Int. J. Syst. Evol. Microbiol.">
        <title>The Global Catalogue of Microorganisms (GCM) 10K type strain sequencing project: providing services to taxonomists for standard genome sequencing and annotation.</title>
        <authorList>
            <consortium name="The Broad Institute Genomics Platform"/>
            <consortium name="The Broad Institute Genome Sequencing Center for Infectious Disease"/>
            <person name="Wu L."/>
            <person name="Ma J."/>
        </authorList>
    </citation>
    <scope>NUCLEOTIDE SEQUENCE [LARGE SCALE GENOMIC DNA]</scope>
    <source>
        <strain evidence="2">CCUG 53903</strain>
    </source>
</reference>
<proteinExistence type="predicted"/>
<protein>
    <submittedName>
        <fullName evidence="1">Uncharacterized protein</fullName>
    </submittedName>
</protein>
<sequence>MTLIHTTARGYPRAVINLALRSLVASSRPAKYLVDEPAERSGVSEVVD</sequence>
<evidence type="ECO:0000313" key="2">
    <source>
        <dbReference type="Proteomes" id="UP001596058"/>
    </source>
</evidence>
<accession>A0ABW1D7W8</accession>
<evidence type="ECO:0000313" key="1">
    <source>
        <dbReference type="EMBL" id="MFC5833288.1"/>
    </source>
</evidence>
<dbReference type="Proteomes" id="UP001596058">
    <property type="component" value="Unassembled WGS sequence"/>
</dbReference>
<name>A0ABW1D7W8_9ACTN</name>
<keyword evidence="2" id="KW-1185">Reference proteome</keyword>